<sequence>MCEDHSFDEYDMAIKPRVSCDEWLATLEAYAASQGMGLDIGDAAWVDLYEGHYTVRNAFELMRELDAS</sequence>
<reference evidence="1 2" key="1">
    <citation type="submission" date="2016-12" db="EMBL/GenBank/DDBJ databases">
        <title>Real-Time Genomic Investigation Underlying the Public Health Response to a Shiga Toxin-Producing Escherichia Coli O26:H11 Outbreak in a Nursery.</title>
        <authorList>
            <person name="Ferdous M."/>
            <person name="Moran-Gilad J."/>
            <person name="Rossen J.W."/>
            <person name="Gdalevich M."/>
        </authorList>
    </citation>
    <scope>NUCLEOTIDE SEQUENCE [LARGE SCALE GENOMIC DNA]</scope>
    <source>
        <strain evidence="1 2">STEC 514-2</strain>
    </source>
</reference>
<protein>
    <submittedName>
        <fullName evidence="1">Uncharacterized protein</fullName>
    </submittedName>
</protein>
<dbReference type="AlphaFoldDB" id="A0A2A2CFH3"/>
<dbReference type="EMBL" id="MRVZ01000012">
    <property type="protein sequence ID" value="PAU25751.1"/>
    <property type="molecule type" value="Genomic_DNA"/>
</dbReference>
<accession>A0A2A2CFH3</accession>
<evidence type="ECO:0000313" key="2">
    <source>
        <dbReference type="Proteomes" id="UP000218543"/>
    </source>
</evidence>
<dbReference type="Proteomes" id="UP000218543">
    <property type="component" value="Unassembled WGS sequence"/>
</dbReference>
<organism evidence="1 2">
    <name type="scientific">Escherichia coli</name>
    <dbReference type="NCBI Taxonomy" id="562"/>
    <lineage>
        <taxon>Bacteria</taxon>
        <taxon>Pseudomonadati</taxon>
        <taxon>Pseudomonadota</taxon>
        <taxon>Gammaproteobacteria</taxon>
        <taxon>Enterobacterales</taxon>
        <taxon>Enterobacteriaceae</taxon>
        <taxon>Escherichia</taxon>
    </lineage>
</organism>
<name>A0A2A2CFH3_ECOLX</name>
<comment type="caution">
    <text evidence="1">The sequence shown here is derived from an EMBL/GenBank/DDBJ whole genome shotgun (WGS) entry which is preliminary data.</text>
</comment>
<proteinExistence type="predicted"/>
<gene>
    <name evidence="1" type="ORF">BTQ06_04495</name>
</gene>
<evidence type="ECO:0000313" key="1">
    <source>
        <dbReference type="EMBL" id="PAU25751.1"/>
    </source>
</evidence>
<dbReference type="RefSeq" id="WP_095585958.1">
    <property type="nucleotide sequence ID" value="NZ_MRVZ01000012.1"/>
</dbReference>